<feature type="domain" description="Mechanosensitive ion channel MscS C-terminal" evidence="13">
    <location>
        <begin position="708"/>
        <end position="791"/>
    </location>
</feature>
<proteinExistence type="inferred from homology"/>
<accession>A0A327KL72</accession>
<dbReference type="PROSITE" id="PS01246">
    <property type="entry name" value="UPF0003"/>
    <property type="match status" value="1"/>
</dbReference>
<feature type="domain" description="Mechanosensitive ion channel MscS" evidence="11">
    <location>
        <begin position="635"/>
        <end position="701"/>
    </location>
</feature>
<organism evidence="14 15">
    <name type="scientific">Rhodoplanes roseus</name>
    <dbReference type="NCBI Taxonomy" id="29409"/>
    <lineage>
        <taxon>Bacteria</taxon>
        <taxon>Pseudomonadati</taxon>
        <taxon>Pseudomonadota</taxon>
        <taxon>Alphaproteobacteria</taxon>
        <taxon>Hyphomicrobiales</taxon>
        <taxon>Nitrobacteraceae</taxon>
        <taxon>Rhodoplanes</taxon>
    </lineage>
</organism>
<keyword evidence="7" id="KW-0175">Coiled coil</keyword>
<dbReference type="Proteomes" id="UP000249130">
    <property type="component" value="Unassembled WGS sequence"/>
</dbReference>
<dbReference type="InterPro" id="IPR010920">
    <property type="entry name" value="LSM_dom_sf"/>
</dbReference>
<feature type="region of interest" description="Disordered" evidence="8">
    <location>
        <begin position="794"/>
        <end position="816"/>
    </location>
</feature>
<dbReference type="InterPro" id="IPR023408">
    <property type="entry name" value="MscS_beta-dom_sf"/>
</dbReference>
<feature type="transmembrane region" description="Helical" evidence="9">
    <location>
        <begin position="271"/>
        <end position="292"/>
    </location>
</feature>
<comment type="caution">
    <text evidence="14">The sequence shown here is derived from an EMBL/GenBank/DDBJ whole genome shotgun (WGS) entry which is preliminary data.</text>
</comment>
<dbReference type="Gene3D" id="1.10.287.1260">
    <property type="match status" value="1"/>
</dbReference>
<evidence type="ECO:0000256" key="10">
    <source>
        <dbReference type="SAM" id="SignalP"/>
    </source>
</evidence>
<evidence type="ECO:0000256" key="9">
    <source>
        <dbReference type="SAM" id="Phobius"/>
    </source>
</evidence>
<dbReference type="PANTHER" id="PTHR30347">
    <property type="entry name" value="POTASSIUM CHANNEL RELATED"/>
    <property type="match status" value="1"/>
</dbReference>
<dbReference type="PANTHER" id="PTHR30347:SF9">
    <property type="entry name" value="MINICONDUCTANCE MECHANOSENSITIVE CHANNEL MSCM"/>
    <property type="match status" value="1"/>
</dbReference>
<feature type="domain" description="DUF3772" evidence="12">
    <location>
        <begin position="154"/>
        <end position="215"/>
    </location>
</feature>
<reference evidence="14 15" key="1">
    <citation type="submission" date="2017-07" db="EMBL/GenBank/DDBJ databases">
        <title>Draft Genome Sequences of Select Purple Nonsulfur Bacteria.</title>
        <authorList>
            <person name="Lasarre B."/>
            <person name="Mckinlay J.B."/>
        </authorList>
    </citation>
    <scope>NUCLEOTIDE SEQUENCE [LARGE SCALE GENOMIC DNA]</scope>
    <source>
        <strain evidence="14 15">DSM 5909</strain>
    </source>
</reference>
<keyword evidence="4 9" id="KW-0812">Transmembrane</keyword>
<evidence type="ECO:0000256" key="6">
    <source>
        <dbReference type="ARBA" id="ARBA00023136"/>
    </source>
</evidence>
<dbReference type="Pfam" id="PF12607">
    <property type="entry name" value="DUF3772"/>
    <property type="match status" value="1"/>
</dbReference>
<dbReference type="InterPro" id="IPR011066">
    <property type="entry name" value="MscS_channel_C_sf"/>
</dbReference>
<dbReference type="AlphaFoldDB" id="A0A327KL72"/>
<feature type="transmembrane region" description="Helical" evidence="9">
    <location>
        <begin position="537"/>
        <end position="565"/>
    </location>
</feature>
<feature type="transmembrane region" description="Helical" evidence="9">
    <location>
        <begin position="304"/>
        <end position="327"/>
    </location>
</feature>
<evidence type="ECO:0000259" key="11">
    <source>
        <dbReference type="Pfam" id="PF00924"/>
    </source>
</evidence>
<sequence length="816" mass="86518">MLCLGLVVLFDVSPVAAASVVAQAQPPAPAKKPAAAQPAATDQAAKDAAAKDQTPAAAAANLDKAKATLDEIEKAIAADTHFDDTLAELRRRLTPMRSELRDTAQALEEAVNQATAQLKQLGDEPADDEPKEDAGLAAERAKLTKNQAEVEAALKQTRLLILRADEASIRVTDLRRGLFTRELLARNDGLFNRSFWSDLSDGIPSETSRVVQLVRAWWLFASGSASSGNLLGAALTLAGFGLAAVLLLRWLRHRLVDEGLAARFDRAYQALMVLIAYAITMPGAVLVSVLVLENFGLMPAWIRTLGVGLALSVLVACLGRAVARALFAPIEPGRRLFAWSDAEAARATAHLTWGARVLGLAAFLNLLHKTTTAPIALTVATSAALALTIAAISLHFMWRTARGAARAEAPPGPGLAGVRVLLALFVPAILVPLVIGYVALSAFVASRVVIVLTLTGGLIVLDAFVDALFSQVLSSNSERGRAFAALLGLSHRGLDLISTLLSGVIRVALLILAILAVLGPWGVFADDVLTRLAEAAFGWQVGGVTISIQTILGAIAILLIGVLAVRGAQRWLETSFLPRTALDPGLQHSISALFGYAGLIGVLAAVLGSIGIDLQKIALIAGALSVGIGFGLQSIVSNFVSGLILLAERPIRVGDWVVVKSEEGFVRKISVRATEIETFDRASVIIPNSEFITSSVKNWTHGNTLGRVTLKVRVAYDSDVEQVRDILAGCARSHPLVLKAPPPGVYLLGFGDIGLDLELRCILSNVENGLSVKSDLHVAVLKKFREAGIKIPYPTHEERVPGPPPLEEPTLEEPKR</sequence>
<protein>
    <submittedName>
        <fullName evidence="14">Uncharacterized protein</fullName>
    </submittedName>
</protein>
<feature type="transmembrane region" description="Helical" evidence="9">
    <location>
        <begin position="618"/>
        <end position="646"/>
    </location>
</feature>
<keyword evidence="15" id="KW-1185">Reference proteome</keyword>
<dbReference type="Gene3D" id="2.30.30.60">
    <property type="match status" value="1"/>
</dbReference>
<dbReference type="GO" id="GO:0008381">
    <property type="term" value="F:mechanosensitive monoatomic ion channel activity"/>
    <property type="evidence" value="ECO:0007669"/>
    <property type="project" value="UniProtKB-ARBA"/>
</dbReference>
<feature type="transmembrane region" description="Helical" evidence="9">
    <location>
        <begin position="373"/>
        <end position="398"/>
    </location>
</feature>
<feature type="transmembrane region" description="Helical" evidence="9">
    <location>
        <begin position="494"/>
        <end position="517"/>
    </location>
</feature>
<feature type="compositionally biased region" description="Low complexity" evidence="8">
    <location>
        <begin position="25"/>
        <end position="43"/>
    </location>
</feature>
<dbReference type="GO" id="GO:0005886">
    <property type="term" value="C:plasma membrane"/>
    <property type="evidence" value="ECO:0007669"/>
    <property type="project" value="UniProtKB-SubCell"/>
</dbReference>
<evidence type="ECO:0000313" key="15">
    <source>
        <dbReference type="Proteomes" id="UP000249130"/>
    </source>
</evidence>
<feature type="coiled-coil region" evidence="7">
    <location>
        <begin position="97"/>
        <end position="156"/>
    </location>
</feature>
<dbReference type="SUPFAM" id="SSF82861">
    <property type="entry name" value="Mechanosensitive channel protein MscS (YggB), transmembrane region"/>
    <property type="match status" value="1"/>
</dbReference>
<dbReference type="InterPro" id="IPR011014">
    <property type="entry name" value="MscS_channel_TM-2"/>
</dbReference>
<dbReference type="SUPFAM" id="SSF50182">
    <property type="entry name" value="Sm-like ribonucleoproteins"/>
    <property type="match status" value="1"/>
</dbReference>
<keyword evidence="3" id="KW-1003">Cell membrane</keyword>
<keyword evidence="5 9" id="KW-1133">Transmembrane helix</keyword>
<dbReference type="InterPro" id="IPR049278">
    <property type="entry name" value="MS_channel_C"/>
</dbReference>
<dbReference type="InterPro" id="IPR006685">
    <property type="entry name" value="MscS_channel_2nd"/>
</dbReference>
<dbReference type="Pfam" id="PF21082">
    <property type="entry name" value="MS_channel_3rd"/>
    <property type="match status" value="1"/>
</dbReference>
<feature type="transmembrane region" description="Helical" evidence="9">
    <location>
        <begin position="449"/>
        <end position="473"/>
    </location>
</feature>
<dbReference type="Pfam" id="PF00924">
    <property type="entry name" value="MS_channel_2nd"/>
    <property type="match status" value="1"/>
</dbReference>
<dbReference type="InterPro" id="IPR022249">
    <property type="entry name" value="DUF3772"/>
</dbReference>
<comment type="similarity">
    <text evidence="2">Belongs to the MscS (TC 1.A.23) family.</text>
</comment>
<feature type="region of interest" description="Disordered" evidence="8">
    <location>
        <begin position="25"/>
        <end position="52"/>
    </location>
</feature>
<dbReference type="SUPFAM" id="SSF82689">
    <property type="entry name" value="Mechanosensitive channel protein MscS (YggB), C-terminal domain"/>
    <property type="match status" value="1"/>
</dbReference>
<dbReference type="InterPro" id="IPR052702">
    <property type="entry name" value="MscS-like_channel"/>
</dbReference>
<evidence type="ECO:0000256" key="7">
    <source>
        <dbReference type="SAM" id="Coils"/>
    </source>
</evidence>
<feature type="chain" id="PRO_5016393299" evidence="10">
    <location>
        <begin position="18"/>
        <end position="816"/>
    </location>
</feature>
<dbReference type="InterPro" id="IPR006686">
    <property type="entry name" value="MscS_channel_CS"/>
</dbReference>
<comment type="subcellular location">
    <subcellularLocation>
        <location evidence="1">Cell membrane</location>
        <topology evidence="1">Multi-pass membrane protein</topology>
    </subcellularLocation>
</comment>
<dbReference type="EMBL" id="NPEX01000283">
    <property type="protein sequence ID" value="RAI39519.1"/>
    <property type="molecule type" value="Genomic_DNA"/>
</dbReference>
<evidence type="ECO:0000256" key="3">
    <source>
        <dbReference type="ARBA" id="ARBA00022475"/>
    </source>
</evidence>
<feature type="signal peptide" evidence="10">
    <location>
        <begin position="1"/>
        <end position="17"/>
    </location>
</feature>
<evidence type="ECO:0000313" key="14">
    <source>
        <dbReference type="EMBL" id="RAI39519.1"/>
    </source>
</evidence>
<name>A0A327KL72_9BRAD</name>
<evidence type="ECO:0000256" key="4">
    <source>
        <dbReference type="ARBA" id="ARBA00022692"/>
    </source>
</evidence>
<evidence type="ECO:0000259" key="13">
    <source>
        <dbReference type="Pfam" id="PF21082"/>
    </source>
</evidence>
<feature type="transmembrane region" description="Helical" evidence="9">
    <location>
        <begin position="418"/>
        <end position="443"/>
    </location>
</feature>
<evidence type="ECO:0000256" key="1">
    <source>
        <dbReference type="ARBA" id="ARBA00004651"/>
    </source>
</evidence>
<keyword evidence="10" id="KW-0732">Signal</keyword>
<evidence type="ECO:0000256" key="8">
    <source>
        <dbReference type="SAM" id="MobiDB-lite"/>
    </source>
</evidence>
<evidence type="ECO:0000256" key="2">
    <source>
        <dbReference type="ARBA" id="ARBA00008017"/>
    </source>
</evidence>
<feature type="transmembrane region" description="Helical" evidence="9">
    <location>
        <begin position="586"/>
        <end position="612"/>
    </location>
</feature>
<dbReference type="Gene3D" id="3.30.70.100">
    <property type="match status" value="1"/>
</dbReference>
<gene>
    <name evidence="14" type="ORF">CH341_25670</name>
</gene>
<keyword evidence="6 9" id="KW-0472">Membrane</keyword>
<feature type="transmembrane region" description="Helical" evidence="9">
    <location>
        <begin position="230"/>
        <end position="251"/>
    </location>
</feature>
<evidence type="ECO:0000259" key="12">
    <source>
        <dbReference type="Pfam" id="PF12607"/>
    </source>
</evidence>
<evidence type="ECO:0000256" key="5">
    <source>
        <dbReference type="ARBA" id="ARBA00022989"/>
    </source>
</evidence>